<keyword evidence="1" id="KW-0472">Membrane</keyword>
<accession>A0A2T3J1D1</accession>
<gene>
    <name evidence="4" type="ORF">C9I99_07460</name>
</gene>
<dbReference type="Gene3D" id="3.20.20.450">
    <property type="entry name" value="EAL domain"/>
    <property type="match status" value="1"/>
</dbReference>
<feature type="domain" description="EAL" evidence="2">
    <location>
        <begin position="653"/>
        <end position="911"/>
    </location>
</feature>
<evidence type="ECO:0000259" key="3">
    <source>
        <dbReference type="PROSITE" id="PS50887"/>
    </source>
</evidence>
<dbReference type="SMART" id="SM00267">
    <property type="entry name" value="GGDEF"/>
    <property type="match status" value="1"/>
</dbReference>
<evidence type="ECO:0000256" key="1">
    <source>
        <dbReference type="SAM" id="Phobius"/>
    </source>
</evidence>
<dbReference type="Pfam" id="PF05228">
    <property type="entry name" value="CHASE4"/>
    <property type="match status" value="1"/>
</dbReference>
<dbReference type="NCBIfam" id="TIGR00229">
    <property type="entry name" value="sensory_box"/>
    <property type="match status" value="1"/>
</dbReference>
<organism evidence="4 5">
    <name type="scientific">Photobacterium lutimaris</name>
    <dbReference type="NCBI Taxonomy" id="388278"/>
    <lineage>
        <taxon>Bacteria</taxon>
        <taxon>Pseudomonadati</taxon>
        <taxon>Pseudomonadota</taxon>
        <taxon>Gammaproteobacteria</taxon>
        <taxon>Vibrionales</taxon>
        <taxon>Vibrionaceae</taxon>
        <taxon>Photobacterium</taxon>
    </lineage>
</organism>
<dbReference type="InterPro" id="IPR035919">
    <property type="entry name" value="EAL_sf"/>
</dbReference>
<dbReference type="RefSeq" id="WP_107348227.1">
    <property type="nucleotide sequence ID" value="NZ_PYMH01000002.1"/>
</dbReference>
<evidence type="ECO:0008006" key="6">
    <source>
        <dbReference type="Google" id="ProtNLM"/>
    </source>
</evidence>
<dbReference type="Pfam" id="PF00563">
    <property type="entry name" value="EAL"/>
    <property type="match status" value="1"/>
</dbReference>
<dbReference type="InterPro" id="IPR013767">
    <property type="entry name" value="PAS_fold"/>
</dbReference>
<dbReference type="InterPro" id="IPR043128">
    <property type="entry name" value="Rev_trsase/Diguanyl_cyclase"/>
</dbReference>
<dbReference type="NCBIfam" id="TIGR00254">
    <property type="entry name" value="GGDEF"/>
    <property type="match status" value="1"/>
</dbReference>
<dbReference type="InterPro" id="IPR052155">
    <property type="entry name" value="Biofilm_reg_signaling"/>
</dbReference>
<dbReference type="Gene3D" id="3.30.70.270">
    <property type="match status" value="1"/>
</dbReference>
<evidence type="ECO:0000313" key="4">
    <source>
        <dbReference type="EMBL" id="PSU34904.1"/>
    </source>
</evidence>
<dbReference type="SMART" id="SM00052">
    <property type="entry name" value="EAL"/>
    <property type="match status" value="1"/>
</dbReference>
<name>A0A2T3J1D1_9GAMM</name>
<feature type="transmembrane region" description="Helical" evidence="1">
    <location>
        <begin position="17"/>
        <end position="38"/>
    </location>
</feature>
<dbReference type="GO" id="GO:0006355">
    <property type="term" value="P:regulation of DNA-templated transcription"/>
    <property type="evidence" value="ECO:0007669"/>
    <property type="project" value="InterPro"/>
</dbReference>
<evidence type="ECO:0000259" key="2">
    <source>
        <dbReference type="PROSITE" id="PS50883"/>
    </source>
</evidence>
<reference evidence="4 5" key="1">
    <citation type="submission" date="2018-03" db="EMBL/GenBank/DDBJ databases">
        <title>Whole genome sequencing of Histamine producing bacteria.</title>
        <authorList>
            <person name="Butler K."/>
        </authorList>
    </citation>
    <scope>NUCLEOTIDE SEQUENCE [LARGE SCALE GENOMIC DNA]</scope>
    <source>
        <strain evidence="4 5">JCM 13586</strain>
    </source>
</reference>
<dbReference type="PROSITE" id="PS50883">
    <property type="entry name" value="EAL"/>
    <property type="match status" value="1"/>
</dbReference>
<keyword evidence="1" id="KW-0812">Transmembrane</keyword>
<sequence>MKIKNLAPVKLSTRTSLLFGVALFVIAALCLLCARFFFLQNLNEIEQQHVLRHVEEANKMINITVIEQKKRTFDWAYWDESYQLVTQGDAAYRDRNLYYDGLRNLDIDLMVFLALDGVVIESTYATEGELSANLPVELRQRLLAPEGVGSILAAEINSGVISGNAYAGLLAWGDDIMLVSMVPIRNSLGSSPVGGWLIWGRYLSSVFPGQFSDILDTHNFLVRLPPNDNVARFSAPALRSDSGGEYLTASVVLNDINGTPLAILNSSHLRTIYQQGNRLIIWLAVAMFVVAVVIGTLTMLAFRLKVGSRFLAFEKGLEALVRDQYSSQMKAAGNDEFSIIEEVINQTLTKSSHTDSALNDVAQKFDALYRTSNLGLLMVLDSRIVDANDTIAKILAYPSCQGLIGQPLLNLCPESSHHYCGVEALSQAVNEGRRHFDTDLVAFDGRVVACKLEVMPIKQQRGEALMFSIKDVSRQKEQEGLIYQMEKYDPVTGLENRQTFLASLDRMLSSDQRLNSSIVYIRIERFNIVVGAFGHQMADEALVVVANQLKCLSGDGVLARVAESEFAMLLCGGNSLAPYRSAKAILAALEQPLQVEGVDLRLSASIGLVQVSPMTASADQMMSAVEFATYCARNNKSRIQFFNRRIEEQLKNHIVIQRDIASAINQGDIYPEFQPIICSKTEAICGFEALARWHHPELGNVPPDQFIPMAESRELIIALGSRILEKSCEFLSQMNNHREKLGLSPLKVNVNLAGPHFSHPTLIPQLRTLLERYQINPVHLIIEITESMLIDSTPKVIQQMQAIKGMGIQLALDDFGTGYSALSSLCKYPLDIVKLDRSFVQRIGHEALGETLISSIVKMSKALGLKMVAEGVETEVQKKAMQSMDVAELQGFYFYESMSAQAALQSALQVSVEELSN</sequence>
<dbReference type="SUPFAM" id="SSF55073">
    <property type="entry name" value="Nucleotide cyclase"/>
    <property type="match status" value="1"/>
</dbReference>
<dbReference type="AlphaFoldDB" id="A0A2T3J1D1"/>
<dbReference type="CDD" id="cd01949">
    <property type="entry name" value="GGDEF"/>
    <property type="match status" value="1"/>
</dbReference>
<dbReference type="OrthoDB" id="1316910at2"/>
<dbReference type="EMBL" id="PYMH01000002">
    <property type="protein sequence ID" value="PSU34904.1"/>
    <property type="molecule type" value="Genomic_DNA"/>
</dbReference>
<feature type="transmembrane region" description="Helical" evidence="1">
    <location>
        <begin position="279"/>
        <end position="302"/>
    </location>
</feature>
<comment type="caution">
    <text evidence="4">The sequence shown here is derived from an EMBL/GenBank/DDBJ whole genome shotgun (WGS) entry which is preliminary data.</text>
</comment>
<dbReference type="Pfam" id="PF00989">
    <property type="entry name" value="PAS"/>
    <property type="match status" value="1"/>
</dbReference>
<dbReference type="SUPFAM" id="SSF141868">
    <property type="entry name" value="EAL domain-like"/>
    <property type="match status" value="1"/>
</dbReference>
<dbReference type="InterPro" id="IPR000160">
    <property type="entry name" value="GGDEF_dom"/>
</dbReference>
<feature type="domain" description="GGDEF" evidence="3">
    <location>
        <begin position="514"/>
        <end position="644"/>
    </location>
</feature>
<dbReference type="PANTHER" id="PTHR44757:SF2">
    <property type="entry name" value="BIOFILM ARCHITECTURE MAINTENANCE PROTEIN MBAA"/>
    <property type="match status" value="1"/>
</dbReference>
<proteinExistence type="predicted"/>
<keyword evidence="1" id="KW-1133">Transmembrane helix</keyword>
<dbReference type="InterPro" id="IPR001633">
    <property type="entry name" value="EAL_dom"/>
</dbReference>
<dbReference type="SUPFAM" id="SSF55785">
    <property type="entry name" value="PYP-like sensor domain (PAS domain)"/>
    <property type="match status" value="1"/>
</dbReference>
<dbReference type="InterPro" id="IPR029787">
    <property type="entry name" value="Nucleotide_cyclase"/>
</dbReference>
<dbReference type="InterPro" id="IPR035965">
    <property type="entry name" value="PAS-like_dom_sf"/>
</dbReference>
<protein>
    <recommendedName>
        <fullName evidence="6">Bifunctional diguanylate cyclase/phosphodiesterase</fullName>
    </recommendedName>
</protein>
<dbReference type="PANTHER" id="PTHR44757">
    <property type="entry name" value="DIGUANYLATE CYCLASE DGCP"/>
    <property type="match status" value="1"/>
</dbReference>
<dbReference type="InterPro" id="IPR007892">
    <property type="entry name" value="CHASE4"/>
</dbReference>
<evidence type="ECO:0000313" key="5">
    <source>
        <dbReference type="Proteomes" id="UP000241222"/>
    </source>
</evidence>
<dbReference type="Gene3D" id="3.30.450.20">
    <property type="entry name" value="PAS domain"/>
    <property type="match status" value="1"/>
</dbReference>
<dbReference type="PROSITE" id="PS50887">
    <property type="entry name" value="GGDEF"/>
    <property type="match status" value="1"/>
</dbReference>
<dbReference type="CDD" id="cd01948">
    <property type="entry name" value="EAL"/>
    <property type="match status" value="1"/>
</dbReference>
<dbReference type="Proteomes" id="UP000241222">
    <property type="component" value="Unassembled WGS sequence"/>
</dbReference>
<dbReference type="Pfam" id="PF00990">
    <property type="entry name" value="GGDEF"/>
    <property type="match status" value="1"/>
</dbReference>
<dbReference type="InterPro" id="IPR000014">
    <property type="entry name" value="PAS"/>
</dbReference>
<keyword evidence="5" id="KW-1185">Reference proteome</keyword>